<evidence type="ECO:0000256" key="4">
    <source>
        <dbReference type="ARBA" id="ARBA00022989"/>
    </source>
</evidence>
<evidence type="ECO:0000256" key="1">
    <source>
        <dbReference type="ARBA" id="ARBA00004651"/>
    </source>
</evidence>
<gene>
    <name evidence="7" type="ORF">FACI_IFERC00001G1912</name>
</gene>
<dbReference type="InterPro" id="IPR050833">
    <property type="entry name" value="Poly_Biosynth_Transport"/>
</dbReference>
<dbReference type="EMBL" id="CP004145">
    <property type="protein sequence ID" value="AGO61888.1"/>
    <property type="molecule type" value="Genomic_DNA"/>
</dbReference>
<keyword evidence="8" id="KW-1185">Reference proteome</keyword>
<sequence length="487" mass="55491">MFLSSTVFYFLIAHLLSTTLVGSISLLYAIMNIAGVAFVLGFSQGLEHFISYHISRGNYRNVRAMIRRIGIFAIISSIAAMTIIYFISPFIAITLFHSDFYVEFIRLIGIAISAFIFRDLFSSIILGLKRYRTYSLSYIFVNIFSYFFPILLLFYSGKAIYVIIGIALAGLVNAVIFIIMVLRIYLHLERTLNSETIDPFKTLFIYSFPLFFASIMTTGANYLDRIVVSYFLNLSFIGIYNFALVISSAATVFIMPISNMLIPRLSSYFSLDDIRGFKRSIRMLLNIASLVYIPAAMGIAAMSRITLYNFAGKNYTIAYIPIIIIMIATSLFVGSVILASGIKSVRKTRIFLLSSGLALLTNLIFSIVLIPRFSIIGASIAYSSMTIVNFIVIYVYARKFNISNYDIRTIGKIWGSSLIMFSILFYLQSIFSYNIPLEILYIFLGIIIYTLELKLFRVIKPDERDFLFTIIPERFRKMRDMLKYISS</sequence>
<feature type="transmembrane region" description="Helical" evidence="6">
    <location>
        <begin position="135"/>
        <end position="154"/>
    </location>
</feature>
<keyword evidence="2" id="KW-1003">Cell membrane</keyword>
<dbReference type="InterPro" id="IPR002797">
    <property type="entry name" value="Polysacc_synth"/>
</dbReference>
<dbReference type="AlphaFoldDB" id="S0ARQ2"/>
<proteinExistence type="predicted"/>
<feature type="transmembrane region" description="Helical" evidence="6">
    <location>
        <begin position="104"/>
        <end position="128"/>
    </location>
</feature>
<evidence type="ECO:0000313" key="8">
    <source>
        <dbReference type="Proteomes" id="UP000014660"/>
    </source>
</evidence>
<dbReference type="PANTHER" id="PTHR30250">
    <property type="entry name" value="PST FAMILY PREDICTED COLANIC ACID TRANSPORTER"/>
    <property type="match status" value="1"/>
</dbReference>
<feature type="transmembrane region" description="Helical" evidence="6">
    <location>
        <begin position="235"/>
        <end position="262"/>
    </location>
</feature>
<feature type="transmembrane region" description="Helical" evidence="6">
    <location>
        <begin position="350"/>
        <end position="370"/>
    </location>
</feature>
<comment type="subcellular location">
    <subcellularLocation>
        <location evidence="1">Cell membrane</location>
        <topology evidence="1">Multi-pass membrane protein</topology>
    </subcellularLocation>
</comment>
<dbReference type="KEGG" id="fac:FACI_IFERC01G1912"/>
<evidence type="ECO:0000256" key="5">
    <source>
        <dbReference type="ARBA" id="ARBA00023136"/>
    </source>
</evidence>
<evidence type="ECO:0000256" key="3">
    <source>
        <dbReference type="ARBA" id="ARBA00022692"/>
    </source>
</evidence>
<keyword evidence="4 6" id="KW-1133">Transmembrane helix</keyword>
<feature type="transmembrane region" description="Helical" evidence="6">
    <location>
        <begin position="409"/>
        <end position="427"/>
    </location>
</feature>
<feature type="transmembrane region" description="Helical" evidence="6">
    <location>
        <begin position="203"/>
        <end position="223"/>
    </location>
</feature>
<feature type="transmembrane region" description="Helical" evidence="6">
    <location>
        <begin position="160"/>
        <end position="182"/>
    </location>
</feature>
<keyword evidence="5 6" id="KW-0472">Membrane</keyword>
<dbReference type="HOGENOM" id="CLU_544709_0_0_2"/>
<feature type="transmembrane region" description="Helical" evidence="6">
    <location>
        <begin position="71"/>
        <end position="92"/>
    </location>
</feature>
<feature type="transmembrane region" description="Helical" evidence="6">
    <location>
        <begin position="33"/>
        <end position="50"/>
    </location>
</feature>
<feature type="transmembrane region" description="Helical" evidence="6">
    <location>
        <begin position="376"/>
        <end position="397"/>
    </location>
</feature>
<organism evidence="7 8">
    <name type="scientific">Ferroplasma acidarmanus Fer1</name>
    <dbReference type="NCBI Taxonomy" id="333146"/>
    <lineage>
        <taxon>Archaea</taxon>
        <taxon>Methanobacteriati</taxon>
        <taxon>Thermoplasmatota</taxon>
        <taxon>Thermoplasmata</taxon>
        <taxon>Thermoplasmatales</taxon>
        <taxon>Ferroplasmaceae</taxon>
        <taxon>Ferroplasma</taxon>
    </lineage>
</organism>
<keyword evidence="3 6" id="KW-0812">Transmembrane</keyword>
<evidence type="ECO:0000313" key="7">
    <source>
        <dbReference type="EMBL" id="AGO61888.1"/>
    </source>
</evidence>
<feature type="transmembrane region" description="Helical" evidence="6">
    <location>
        <begin position="317"/>
        <end position="338"/>
    </location>
</feature>
<protein>
    <submittedName>
        <fullName evidence="7">Heteropolysaccharide repeat-containing protein</fullName>
    </submittedName>
</protein>
<feature type="transmembrane region" description="Helical" evidence="6">
    <location>
        <begin position="283"/>
        <end position="305"/>
    </location>
</feature>
<evidence type="ECO:0000256" key="2">
    <source>
        <dbReference type="ARBA" id="ARBA00022475"/>
    </source>
</evidence>
<dbReference type="GO" id="GO:0005886">
    <property type="term" value="C:plasma membrane"/>
    <property type="evidence" value="ECO:0007669"/>
    <property type="project" value="UniProtKB-SubCell"/>
</dbReference>
<feature type="transmembrane region" description="Helical" evidence="6">
    <location>
        <begin position="7"/>
        <end position="27"/>
    </location>
</feature>
<accession>S0ARQ2</accession>
<dbReference type="PANTHER" id="PTHR30250:SF28">
    <property type="entry name" value="POLYSACCHARIDE BIOSYNTHESIS PROTEIN"/>
    <property type="match status" value="1"/>
</dbReference>
<name>S0ARQ2_FERAC</name>
<dbReference type="Pfam" id="PF01943">
    <property type="entry name" value="Polysacc_synt"/>
    <property type="match status" value="1"/>
</dbReference>
<reference evidence="7 8" key="1">
    <citation type="journal article" date="2007" name="Proc. Natl. Acad. Sci. U.S.A.">
        <title>Genome dynamics in a natural archaeal population.</title>
        <authorList>
            <person name="Allen E.E."/>
            <person name="Tyson G.W."/>
            <person name="Whitaker R.J."/>
            <person name="Detter J.C."/>
            <person name="Richardson P.M."/>
            <person name="Banfield J.F."/>
        </authorList>
    </citation>
    <scope>NUCLEOTIDE SEQUENCE [LARGE SCALE GENOMIC DNA]</scope>
    <source>
        <strain evidence="8">fer1</strain>
    </source>
</reference>
<evidence type="ECO:0000256" key="6">
    <source>
        <dbReference type="SAM" id="Phobius"/>
    </source>
</evidence>
<feature type="transmembrane region" description="Helical" evidence="6">
    <location>
        <begin position="433"/>
        <end position="451"/>
    </location>
</feature>
<dbReference type="Proteomes" id="UP000014660">
    <property type="component" value="Chromosome"/>
</dbReference>